<protein>
    <submittedName>
        <fullName evidence="1">Uncharacterized protein</fullName>
    </submittedName>
</protein>
<name>A0A1R1C4J6_PAEAM</name>
<proteinExistence type="predicted"/>
<dbReference type="Proteomes" id="UP000187134">
    <property type="component" value="Unassembled WGS sequence"/>
</dbReference>
<evidence type="ECO:0000313" key="1">
    <source>
        <dbReference type="EMBL" id="OMF17030.1"/>
    </source>
</evidence>
<dbReference type="RefSeq" id="WP_076330430.1">
    <property type="nucleotide sequence ID" value="NZ_MRTJ01000001.1"/>
</dbReference>
<accession>A0A1R1C4J6</accession>
<sequence>MSNLEYPTLLINHLVDNGANESIETIREKVQNGELFDYLANKYEDVEFKQFAVRKEAEKHLVDFFNTYEEGDFFGKYLVKNNGLNLVIAAFVGFSS</sequence>
<dbReference type="EMBL" id="MRTJ01000001">
    <property type="protein sequence ID" value="OMF17030.1"/>
    <property type="molecule type" value="Genomic_DNA"/>
</dbReference>
<organism evidence="1 2">
    <name type="scientific">Paenibacillus amylolyticus</name>
    <dbReference type="NCBI Taxonomy" id="1451"/>
    <lineage>
        <taxon>Bacteria</taxon>
        <taxon>Bacillati</taxon>
        <taxon>Bacillota</taxon>
        <taxon>Bacilli</taxon>
        <taxon>Bacillales</taxon>
        <taxon>Paenibacillaceae</taxon>
        <taxon>Paenibacillus</taxon>
    </lineage>
</organism>
<gene>
    <name evidence="1" type="ORF">BK131_03385</name>
</gene>
<comment type="caution">
    <text evidence="1">The sequence shown here is derived from an EMBL/GenBank/DDBJ whole genome shotgun (WGS) entry which is preliminary data.</text>
</comment>
<reference evidence="1 2" key="1">
    <citation type="submission" date="2016-11" db="EMBL/GenBank/DDBJ databases">
        <title>Paenibacillus species isolates.</title>
        <authorList>
            <person name="Beno S.M."/>
        </authorList>
    </citation>
    <scope>NUCLEOTIDE SEQUENCE [LARGE SCALE GENOMIC DNA]</scope>
    <source>
        <strain evidence="1 2">FSL H8-0246</strain>
    </source>
</reference>
<evidence type="ECO:0000313" key="2">
    <source>
        <dbReference type="Proteomes" id="UP000187134"/>
    </source>
</evidence>
<dbReference type="OrthoDB" id="2972931at2"/>
<dbReference type="AlphaFoldDB" id="A0A1R1C4J6"/>